<name>A0A7W0CU46_9ACTN</name>
<feature type="transmembrane region" description="Helical" evidence="8">
    <location>
        <begin position="73"/>
        <end position="92"/>
    </location>
</feature>
<keyword evidence="7 8" id="KW-0472">Membrane</keyword>
<dbReference type="GO" id="GO:0022857">
    <property type="term" value="F:transmembrane transporter activity"/>
    <property type="evidence" value="ECO:0007669"/>
    <property type="project" value="InterPro"/>
</dbReference>
<feature type="transmembrane region" description="Helical" evidence="8">
    <location>
        <begin position="257"/>
        <end position="277"/>
    </location>
</feature>
<dbReference type="RefSeq" id="WP_181615959.1">
    <property type="nucleotide sequence ID" value="NZ_BAABAM010000010.1"/>
</dbReference>
<keyword evidence="11" id="KW-1185">Reference proteome</keyword>
<evidence type="ECO:0000256" key="1">
    <source>
        <dbReference type="ARBA" id="ARBA00004651"/>
    </source>
</evidence>
<dbReference type="PROSITE" id="PS00216">
    <property type="entry name" value="SUGAR_TRANSPORT_1"/>
    <property type="match status" value="1"/>
</dbReference>
<comment type="caution">
    <text evidence="10">The sequence shown here is derived from an EMBL/GenBank/DDBJ whole genome shotgun (WGS) entry which is preliminary data.</text>
</comment>
<gene>
    <name evidence="10" type="ORF">HNR30_008663</name>
</gene>
<dbReference type="InterPro" id="IPR020846">
    <property type="entry name" value="MFS_dom"/>
</dbReference>
<comment type="subcellular location">
    <subcellularLocation>
        <location evidence="1">Cell membrane</location>
        <topology evidence="1">Multi-pass membrane protein</topology>
    </subcellularLocation>
</comment>
<evidence type="ECO:0000313" key="10">
    <source>
        <dbReference type="EMBL" id="MBA2897267.1"/>
    </source>
</evidence>
<dbReference type="Gene3D" id="1.20.1250.20">
    <property type="entry name" value="MFS general substrate transporter like domains"/>
    <property type="match status" value="1"/>
</dbReference>
<dbReference type="InterPro" id="IPR001958">
    <property type="entry name" value="Tet-R_TetA/multi-R_MdtG-like"/>
</dbReference>
<feature type="domain" description="Major facilitator superfamily (MFS) profile" evidence="9">
    <location>
        <begin position="7"/>
        <end position="448"/>
    </location>
</feature>
<evidence type="ECO:0000256" key="2">
    <source>
        <dbReference type="ARBA" id="ARBA00007520"/>
    </source>
</evidence>
<feature type="transmembrane region" description="Helical" evidence="8">
    <location>
        <begin position="218"/>
        <end position="236"/>
    </location>
</feature>
<dbReference type="CDD" id="cd17321">
    <property type="entry name" value="MFS_MMR_MDR_like"/>
    <property type="match status" value="1"/>
</dbReference>
<proteinExistence type="inferred from homology"/>
<feature type="transmembrane region" description="Helical" evidence="8">
    <location>
        <begin position="315"/>
        <end position="334"/>
    </location>
</feature>
<dbReference type="EMBL" id="JACDUR010000010">
    <property type="protein sequence ID" value="MBA2897267.1"/>
    <property type="molecule type" value="Genomic_DNA"/>
</dbReference>
<dbReference type="GO" id="GO:0005886">
    <property type="term" value="C:plasma membrane"/>
    <property type="evidence" value="ECO:0007669"/>
    <property type="project" value="UniProtKB-SubCell"/>
</dbReference>
<dbReference type="PANTHER" id="PTHR42718:SF46">
    <property type="entry name" value="BLR6921 PROTEIN"/>
    <property type="match status" value="1"/>
</dbReference>
<keyword evidence="6 8" id="KW-1133">Transmembrane helix</keyword>
<dbReference type="PROSITE" id="PS50850">
    <property type="entry name" value="MFS"/>
    <property type="match status" value="1"/>
</dbReference>
<feature type="transmembrane region" description="Helical" evidence="8">
    <location>
        <begin position="194"/>
        <end position="212"/>
    </location>
</feature>
<dbReference type="Gene3D" id="1.20.1720.10">
    <property type="entry name" value="Multidrug resistance protein D"/>
    <property type="match status" value="1"/>
</dbReference>
<organism evidence="10 11">
    <name type="scientific">Nonomuraea soli</name>
    <dbReference type="NCBI Taxonomy" id="1032476"/>
    <lineage>
        <taxon>Bacteria</taxon>
        <taxon>Bacillati</taxon>
        <taxon>Actinomycetota</taxon>
        <taxon>Actinomycetes</taxon>
        <taxon>Streptosporangiales</taxon>
        <taxon>Streptosporangiaceae</taxon>
        <taxon>Nonomuraea</taxon>
    </lineage>
</organism>
<comment type="similarity">
    <text evidence="2">Belongs to the major facilitator superfamily. TCR/Tet family.</text>
</comment>
<feature type="transmembrane region" description="Helical" evidence="8">
    <location>
        <begin position="160"/>
        <end position="182"/>
    </location>
</feature>
<feature type="transmembrane region" description="Helical" evidence="8">
    <location>
        <begin position="289"/>
        <end position="308"/>
    </location>
</feature>
<feature type="transmembrane region" description="Helical" evidence="8">
    <location>
        <begin position="354"/>
        <end position="372"/>
    </location>
</feature>
<evidence type="ECO:0000256" key="7">
    <source>
        <dbReference type="ARBA" id="ARBA00023136"/>
    </source>
</evidence>
<feature type="transmembrane region" description="Helical" evidence="8">
    <location>
        <begin position="98"/>
        <end position="121"/>
    </location>
</feature>
<dbReference type="AlphaFoldDB" id="A0A7W0CU46"/>
<evidence type="ECO:0000256" key="4">
    <source>
        <dbReference type="ARBA" id="ARBA00022475"/>
    </source>
</evidence>
<evidence type="ECO:0000256" key="3">
    <source>
        <dbReference type="ARBA" id="ARBA00022448"/>
    </source>
</evidence>
<feature type="transmembrane region" description="Helical" evidence="8">
    <location>
        <begin position="133"/>
        <end position="154"/>
    </location>
</feature>
<dbReference type="SUPFAM" id="SSF103473">
    <property type="entry name" value="MFS general substrate transporter"/>
    <property type="match status" value="1"/>
</dbReference>
<dbReference type="InterPro" id="IPR005829">
    <property type="entry name" value="Sugar_transporter_CS"/>
</dbReference>
<feature type="transmembrane region" description="Helical" evidence="8">
    <location>
        <begin position="384"/>
        <end position="407"/>
    </location>
</feature>
<feature type="transmembrane region" description="Helical" evidence="8">
    <location>
        <begin position="419"/>
        <end position="444"/>
    </location>
</feature>
<protein>
    <submittedName>
        <fullName evidence="10">EmrB/QacA subfamily drug resistance transporter</fullName>
    </submittedName>
</protein>
<keyword evidence="4" id="KW-1003">Cell membrane</keyword>
<dbReference type="PANTHER" id="PTHR42718">
    <property type="entry name" value="MAJOR FACILITATOR SUPERFAMILY MULTIDRUG TRANSPORTER MFSC"/>
    <property type="match status" value="1"/>
</dbReference>
<evidence type="ECO:0000313" key="11">
    <source>
        <dbReference type="Proteomes" id="UP000530928"/>
    </source>
</evidence>
<keyword evidence="5 8" id="KW-0812">Transmembrane</keyword>
<keyword evidence="3" id="KW-0813">Transport</keyword>
<accession>A0A7W0CU46</accession>
<evidence type="ECO:0000256" key="6">
    <source>
        <dbReference type="ARBA" id="ARBA00022989"/>
    </source>
</evidence>
<reference evidence="10 11" key="1">
    <citation type="submission" date="2020-07" db="EMBL/GenBank/DDBJ databases">
        <title>Genomic Encyclopedia of Type Strains, Phase IV (KMG-IV): sequencing the most valuable type-strain genomes for metagenomic binning, comparative biology and taxonomic classification.</title>
        <authorList>
            <person name="Goeker M."/>
        </authorList>
    </citation>
    <scope>NUCLEOTIDE SEQUENCE [LARGE SCALE GENOMIC DNA]</scope>
    <source>
        <strain evidence="10 11">DSM 45533</strain>
    </source>
</reference>
<dbReference type="PRINTS" id="PR01035">
    <property type="entry name" value="TCRTETA"/>
</dbReference>
<dbReference type="Proteomes" id="UP000530928">
    <property type="component" value="Unassembled WGS sequence"/>
</dbReference>
<dbReference type="InterPro" id="IPR011701">
    <property type="entry name" value="MFS"/>
</dbReference>
<dbReference type="InterPro" id="IPR036259">
    <property type="entry name" value="MFS_trans_sf"/>
</dbReference>
<evidence type="ECO:0000259" key="9">
    <source>
        <dbReference type="PROSITE" id="PS50850"/>
    </source>
</evidence>
<feature type="transmembrane region" description="Helical" evidence="8">
    <location>
        <begin position="44"/>
        <end position="61"/>
    </location>
</feature>
<dbReference type="Pfam" id="PF07690">
    <property type="entry name" value="MFS_1"/>
    <property type="match status" value="1"/>
</dbReference>
<evidence type="ECO:0000256" key="5">
    <source>
        <dbReference type="ARBA" id="ARBA00022692"/>
    </source>
</evidence>
<evidence type="ECO:0000256" key="8">
    <source>
        <dbReference type="SAM" id="Phobius"/>
    </source>
</evidence>
<sequence>MRSKWSALALLAATQFVLILDLTIIGIASPPMGRELGLTAQDLSWMTTAYSLTFGGLLLLGGRLADQLGRRRVFMAGMLLFAAASLAGGLAGDGVVLIAARGVQGLAGALVAPAAMALVMTTFKDDPALTKALGVWGAVGGVGGAAGVVLGGLLTDGWGWRSVFFVNVPVGVIVPVLALAVLAADVRTARGGGFDVAGAVTSTLGLGLLIYAFSESSLPAGVVAVILLAAFVAIEARSAGPLMPLGIFRRPLLRAGNAVMFLVVFAMQAVFFVLTLYTQLILGYSATESGLSMVAIAVTIALTASLLGGRSVARFGLRATASTGMAFILAGVVWYTTLGLDSTFLTGLLGPEVLTGFGFGLLVVAATVAATAEASPSESGLASGLFNVTQQVGISIGIAVLIAIASARTGGSTAPAELMAGYHAAFVAAAVVIAIGLVVSLTLLPRKGAQAARPEDSLPVGA</sequence>